<accession>A0A284QW43</accession>
<dbReference type="FunFam" id="2.40.50.140:FF:000201">
    <property type="entry name" value="TRM2p tRNA methyltransferase"/>
    <property type="match status" value="1"/>
</dbReference>
<comment type="similarity">
    <text evidence="4">Belongs to the class I-like SAM-binding methyltransferase superfamily. RNA M5U methyltransferase family.</text>
</comment>
<feature type="active site" description="Nucleophile" evidence="4">
    <location>
        <position position="595"/>
    </location>
</feature>
<dbReference type="InterPro" id="IPR029063">
    <property type="entry name" value="SAM-dependent_MTases_sf"/>
</dbReference>
<keyword evidence="3 4" id="KW-0949">S-adenosyl-L-methionine</keyword>
<dbReference type="GO" id="GO:0030697">
    <property type="term" value="F:tRNA (uracil(54)-C5)-methyltransferase activity, S-adenosyl methionine-dependent"/>
    <property type="evidence" value="ECO:0007669"/>
    <property type="project" value="InterPro"/>
</dbReference>
<evidence type="ECO:0000256" key="2">
    <source>
        <dbReference type="ARBA" id="ARBA00022679"/>
    </source>
</evidence>
<feature type="binding site" evidence="4">
    <location>
        <position position="568"/>
    </location>
    <ligand>
        <name>S-adenosyl-L-methionine</name>
        <dbReference type="ChEBI" id="CHEBI:59789"/>
    </ligand>
</feature>
<protein>
    <submittedName>
        <fullName evidence="7">Related to TRM2-tRNA(M5U54)methyltransferase</fullName>
    </submittedName>
</protein>
<dbReference type="PANTHER" id="PTHR11061:SF30">
    <property type="entry name" value="TRNA (URACIL(54)-C(5))-METHYLTRANSFERASE"/>
    <property type="match status" value="1"/>
</dbReference>
<proteinExistence type="inferred from homology"/>
<dbReference type="EMBL" id="FUEG01000002">
    <property type="protein sequence ID" value="SJL00696.1"/>
    <property type="molecule type" value="Genomic_DNA"/>
</dbReference>
<dbReference type="SUPFAM" id="SSF53335">
    <property type="entry name" value="S-adenosyl-L-methionine-dependent methyltransferases"/>
    <property type="match status" value="1"/>
</dbReference>
<evidence type="ECO:0000313" key="7">
    <source>
        <dbReference type="EMBL" id="SJL00696.1"/>
    </source>
</evidence>
<evidence type="ECO:0000256" key="1">
    <source>
        <dbReference type="ARBA" id="ARBA00022603"/>
    </source>
</evidence>
<gene>
    <name evidence="7" type="ORF">ARMOST_04009</name>
</gene>
<dbReference type="GO" id="GO:0008033">
    <property type="term" value="P:tRNA processing"/>
    <property type="evidence" value="ECO:0007669"/>
    <property type="project" value="InterPro"/>
</dbReference>
<dbReference type="Gene3D" id="3.40.50.150">
    <property type="entry name" value="Vaccinia Virus protein VP39"/>
    <property type="match status" value="2"/>
</dbReference>
<feature type="binding site" evidence="4">
    <location>
        <position position="518"/>
    </location>
    <ligand>
        <name>S-adenosyl-L-methionine</name>
        <dbReference type="ChEBI" id="CHEBI:59789"/>
    </ligand>
</feature>
<evidence type="ECO:0000256" key="6">
    <source>
        <dbReference type="SAM" id="MobiDB-lite"/>
    </source>
</evidence>
<reference evidence="8" key="1">
    <citation type="journal article" date="2017" name="Nat. Ecol. Evol.">
        <title>Genome expansion and lineage-specific genetic innovations in the forest pathogenic fungi Armillaria.</title>
        <authorList>
            <person name="Sipos G."/>
            <person name="Prasanna A.N."/>
            <person name="Walter M.C."/>
            <person name="O'Connor E."/>
            <person name="Balint B."/>
            <person name="Krizsan K."/>
            <person name="Kiss B."/>
            <person name="Hess J."/>
            <person name="Varga T."/>
            <person name="Slot J."/>
            <person name="Riley R."/>
            <person name="Boka B."/>
            <person name="Rigling D."/>
            <person name="Barry K."/>
            <person name="Lee J."/>
            <person name="Mihaltcheva S."/>
            <person name="LaButti K."/>
            <person name="Lipzen A."/>
            <person name="Waldron R."/>
            <person name="Moloney N.M."/>
            <person name="Sperisen C."/>
            <person name="Kredics L."/>
            <person name="Vagvoelgyi C."/>
            <person name="Patrignani A."/>
            <person name="Fitzpatrick D."/>
            <person name="Nagy I."/>
            <person name="Doyle S."/>
            <person name="Anderson J.B."/>
            <person name="Grigoriev I.V."/>
            <person name="Gueldener U."/>
            <person name="Muensterkoetter M."/>
            <person name="Nagy L.G."/>
        </authorList>
    </citation>
    <scope>NUCLEOTIDE SEQUENCE [LARGE SCALE GENOMIC DNA]</scope>
    <source>
        <strain evidence="8">C18/9</strain>
    </source>
</reference>
<dbReference type="OMA" id="GGCKWQH"/>
<dbReference type="GO" id="GO:0009451">
    <property type="term" value="P:RNA modification"/>
    <property type="evidence" value="ECO:0007669"/>
    <property type="project" value="UniProtKB-ARBA"/>
</dbReference>
<dbReference type="GO" id="GO:0032259">
    <property type="term" value="P:methylation"/>
    <property type="evidence" value="ECO:0007669"/>
    <property type="project" value="UniProtKB-KW"/>
</dbReference>
<dbReference type="InterPro" id="IPR010280">
    <property type="entry name" value="U5_MeTrfase_fam"/>
</dbReference>
<feature type="compositionally biased region" description="Basic residues" evidence="6">
    <location>
        <begin position="154"/>
        <end position="163"/>
    </location>
</feature>
<dbReference type="Proteomes" id="UP000219338">
    <property type="component" value="Unassembled WGS sequence"/>
</dbReference>
<dbReference type="PROSITE" id="PS51687">
    <property type="entry name" value="SAM_MT_RNA_M5U"/>
    <property type="match status" value="1"/>
</dbReference>
<dbReference type="Gene3D" id="2.40.50.1070">
    <property type="match status" value="1"/>
</dbReference>
<evidence type="ECO:0000256" key="3">
    <source>
        <dbReference type="ARBA" id="ARBA00022691"/>
    </source>
</evidence>
<keyword evidence="1 4" id="KW-0489">Methyltransferase</keyword>
<dbReference type="InterPro" id="IPR025795">
    <property type="entry name" value="tRNA_(uracil-5-)_MeTrfase"/>
</dbReference>
<name>A0A284QW43_ARMOS</name>
<evidence type="ECO:0000256" key="5">
    <source>
        <dbReference type="PROSITE-ProRule" id="PRU10015"/>
    </source>
</evidence>
<feature type="active site" evidence="5">
    <location>
        <position position="595"/>
    </location>
</feature>
<dbReference type="PROSITE" id="PS01231">
    <property type="entry name" value="TRMA_2"/>
    <property type="match status" value="1"/>
</dbReference>
<dbReference type="OrthoDB" id="10250660at2759"/>
<dbReference type="PROSITE" id="PS01230">
    <property type="entry name" value="TRMA_1"/>
    <property type="match status" value="1"/>
</dbReference>
<keyword evidence="8" id="KW-1185">Reference proteome</keyword>
<evidence type="ECO:0000313" key="8">
    <source>
        <dbReference type="Proteomes" id="UP000219338"/>
    </source>
</evidence>
<dbReference type="InterPro" id="IPR030390">
    <property type="entry name" value="MeTrfase_TrmA_AS"/>
</dbReference>
<sequence>MFCRRQGLSLFRYYTTSTRAKLKSEPLIFKPTFSRAPTDAGKLEPLTHHKFETLNEMASNIIEAAAGVKELETVEIQVESSKETPIETTKVAKEIRDEILNDVTMDAGKTSVTNMDGESHAGHVRTVEELGDEPAVGPPPTKKVRVDKKSSKKADKKMRRLRKTMPEHCSPEDVQWQDIVALLGKDVVDQAIESETEFSSPFEKFEELEVKVVHMCSNATSLALAPESKGRPWVLVIPFCFPGETVRVKVHRHERLHSLCDLLEVVEPNLEIRDESLVKCKYFRTCGGCQSQMVSYENQLKFKRNVVLNAYKKYSKLPDSEVPEILPTIGSPLQYGYRTKITPHFQLKSNGTPGDPFCIGFNDASRPRVVDIEECPIATPVLNETLPIARKKIHDTLPTFKKGSTLLLRESLNTDVPLPLSSSLTPDELADAMNTKICITNNNASVRERVDNTFFEFNGGSFFQNNNSILPTFTQYIREAIFPPGIVSKPTHLIDTYCGAGLFALTLAPYFDVVSGIELSADSIMYAKRNARLNNIPSTKCSFRKGDAANIFDVVKEFPPEHTAVVIDPPRKGTDMNFINQLVGFLPQTVVYVSCNVHTQARDIGLLLRAVEFDSRGKKYVLESLRGFDLFPQTSHVESVAVLRLCNREN</sequence>
<dbReference type="Pfam" id="PF05958">
    <property type="entry name" value="tRNA_U5-meth_tr"/>
    <property type="match status" value="1"/>
</dbReference>
<dbReference type="AlphaFoldDB" id="A0A284QW43"/>
<dbReference type="PROSITE" id="PS51622">
    <property type="entry name" value="SAM_MT_RNA_M5U_2"/>
    <property type="match status" value="1"/>
</dbReference>
<organism evidence="7 8">
    <name type="scientific">Armillaria ostoyae</name>
    <name type="common">Armillaria root rot fungus</name>
    <dbReference type="NCBI Taxonomy" id="47428"/>
    <lineage>
        <taxon>Eukaryota</taxon>
        <taxon>Fungi</taxon>
        <taxon>Dikarya</taxon>
        <taxon>Basidiomycota</taxon>
        <taxon>Agaricomycotina</taxon>
        <taxon>Agaricomycetes</taxon>
        <taxon>Agaricomycetidae</taxon>
        <taxon>Agaricales</taxon>
        <taxon>Marasmiineae</taxon>
        <taxon>Physalacriaceae</taxon>
        <taxon>Armillaria</taxon>
    </lineage>
</organism>
<dbReference type="InterPro" id="IPR030391">
    <property type="entry name" value="MeTrfase_TrmA_CS"/>
</dbReference>
<keyword evidence="2 4" id="KW-0808">Transferase</keyword>
<dbReference type="PANTHER" id="PTHR11061">
    <property type="entry name" value="RNA M5U METHYLTRANSFERASE"/>
    <property type="match status" value="1"/>
</dbReference>
<evidence type="ECO:0000256" key="4">
    <source>
        <dbReference type="PROSITE-ProRule" id="PRU01024"/>
    </source>
</evidence>
<dbReference type="STRING" id="47428.A0A284QW43"/>
<dbReference type="Gene3D" id="2.40.50.140">
    <property type="entry name" value="Nucleic acid-binding proteins"/>
    <property type="match status" value="1"/>
</dbReference>
<dbReference type="InterPro" id="IPR012340">
    <property type="entry name" value="NA-bd_OB-fold"/>
</dbReference>
<feature type="binding site" evidence="4">
    <location>
        <position position="497"/>
    </location>
    <ligand>
        <name>S-adenosyl-L-methionine</name>
        <dbReference type="ChEBI" id="CHEBI:59789"/>
    </ligand>
</feature>
<feature type="region of interest" description="Disordered" evidence="6">
    <location>
        <begin position="127"/>
        <end position="163"/>
    </location>
</feature>
<feature type="binding site" evidence="4">
    <location>
        <position position="464"/>
    </location>
    <ligand>
        <name>S-adenosyl-L-methionine</name>
        <dbReference type="ChEBI" id="CHEBI:59789"/>
    </ligand>
</feature>